<organism evidence="6 7">
    <name type="scientific">Tectimicrobiota bacterium</name>
    <dbReference type="NCBI Taxonomy" id="2528274"/>
    <lineage>
        <taxon>Bacteria</taxon>
        <taxon>Pseudomonadati</taxon>
        <taxon>Nitrospinota/Tectimicrobiota group</taxon>
        <taxon>Candidatus Tectimicrobiota</taxon>
    </lineage>
</organism>
<dbReference type="GO" id="GO:0004129">
    <property type="term" value="F:cytochrome-c oxidase activity"/>
    <property type="evidence" value="ECO:0007669"/>
    <property type="project" value="InterPro"/>
</dbReference>
<dbReference type="InterPro" id="IPR034214">
    <property type="entry name" value="Ba3_CcO_II_C"/>
</dbReference>
<accession>A0A938B569</accession>
<comment type="caution">
    <text evidence="6">The sequence shown here is derived from an EMBL/GenBank/DDBJ whole genome shotgun (WGS) entry which is preliminary data.</text>
</comment>
<name>A0A938B569_UNCTE</name>
<feature type="domain" description="Cytochrome oxidase subunit II copper A binding" evidence="5">
    <location>
        <begin position="60"/>
        <end position="156"/>
    </location>
</feature>
<dbReference type="Pfam" id="PF00116">
    <property type="entry name" value="COX2"/>
    <property type="match status" value="1"/>
</dbReference>
<gene>
    <name evidence="6" type="ORF">FJZ47_24095</name>
</gene>
<keyword evidence="2" id="KW-0479">Metal-binding</keyword>
<evidence type="ECO:0000256" key="3">
    <source>
        <dbReference type="ARBA" id="ARBA00023008"/>
    </source>
</evidence>
<dbReference type="Proteomes" id="UP000712673">
    <property type="component" value="Unassembled WGS sequence"/>
</dbReference>
<dbReference type="InterPro" id="IPR002429">
    <property type="entry name" value="CcO_II-like_C"/>
</dbReference>
<dbReference type="CDD" id="cd13913">
    <property type="entry name" value="ba3_CcO_II_C"/>
    <property type="match status" value="1"/>
</dbReference>
<evidence type="ECO:0000259" key="5">
    <source>
        <dbReference type="PROSITE" id="PS50857"/>
    </source>
</evidence>
<dbReference type="PANTHER" id="PTHR42838">
    <property type="entry name" value="CYTOCHROME C OXIDASE SUBUNIT II"/>
    <property type="match status" value="1"/>
</dbReference>
<evidence type="ECO:0000256" key="4">
    <source>
        <dbReference type="SAM" id="Phobius"/>
    </source>
</evidence>
<evidence type="ECO:0000256" key="1">
    <source>
        <dbReference type="ARBA" id="ARBA00004196"/>
    </source>
</evidence>
<keyword evidence="4" id="KW-1133">Transmembrane helix</keyword>
<dbReference type="InterPro" id="IPR001505">
    <property type="entry name" value="Copper_CuA"/>
</dbReference>
<dbReference type="GO" id="GO:0005507">
    <property type="term" value="F:copper ion binding"/>
    <property type="evidence" value="ECO:0007669"/>
    <property type="project" value="InterPro"/>
</dbReference>
<dbReference type="InterPro" id="IPR008972">
    <property type="entry name" value="Cupredoxin"/>
</dbReference>
<keyword evidence="3" id="KW-0186">Copper</keyword>
<dbReference type="GO" id="GO:0016020">
    <property type="term" value="C:membrane"/>
    <property type="evidence" value="ECO:0007669"/>
    <property type="project" value="InterPro"/>
</dbReference>
<evidence type="ECO:0000256" key="2">
    <source>
        <dbReference type="ARBA" id="ARBA00022723"/>
    </source>
</evidence>
<evidence type="ECO:0000313" key="7">
    <source>
        <dbReference type="Proteomes" id="UP000712673"/>
    </source>
</evidence>
<dbReference type="AlphaFoldDB" id="A0A938B569"/>
<keyword evidence="4" id="KW-0812">Transmembrane</keyword>
<feature type="transmembrane region" description="Helical" evidence="4">
    <location>
        <begin position="6"/>
        <end position="30"/>
    </location>
</feature>
<sequence>MYLYELAWMLPSVAIPVGMLAALAVTAFGAHIGLPGDEGRVHPATVMQTAPFDQPGVVEIAPGRYEVRMLSGIWFFSPAEVRVPEGPEVTFVMTSKDVIHGFMLRAANVNAMLLPGQVTRVTTRFPKAGTYPFLCHEYCGIAHHTMAGKIIVEPRS</sequence>
<dbReference type="EMBL" id="VGLS01001081">
    <property type="protein sequence ID" value="MBM3226859.1"/>
    <property type="molecule type" value="Genomic_DNA"/>
</dbReference>
<proteinExistence type="predicted"/>
<protein>
    <submittedName>
        <fullName evidence="6">Cytochrome C oxidase subunit II</fullName>
    </submittedName>
</protein>
<dbReference type="PROSITE" id="PS00078">
    <property type="entry name" value="COX2"/>
    <property type="match status" value="1"/>
</dbReference>
<dbReference type="SUPFAM" id="SSF49503">
    <property type="entry name" value="Cupredoxins"/>
    <property type="match status" value="1"/>
</dbReference>
<dbReference type="PANTHER" id="PTHR42838:SF2">
    <property type="entry name" value="NITROUS-OXIDE REDUCTASE"/>
    <property type="match status" value="1"/>
</dbReference>
<evidence type="ECO:0000313" key="6">
    <source>
        <dbReference type="EMBL" id="MBM3226859.1"/>
    </source>
</evidence>
<dbReference type="GO" id="GO:0030313">
    <property type="term" value="C:cell envelope"/>
    <property type="evidence" value="ECO:0007669"/>
    <property type="project" value="UniProtKB-SubCell"/>
</dbReference>
<keyword evidence="4" id="KW-0472">Membrane</keyword>
<comment type="subcellular location">
    <subcellularLocation>
        <location evidence="1">Cell envelope</location>
    </subcellularLocation>
</comment>
<dbReference type="PROSITE" id="PS50857">
    <property type="entry name" value="COX2_CUA"/>
    <property type="match status" value="1"/>
</dbReference>
<dbReference type="Gene3D" id="2.60.40.420">
    <property type="entry name" value="Cupredoxins - blue copper proteins"/>
    <property type="match status" value="1"/>
</dbReference>
<dbReference type="InterPro" id="IPR051403">
    <property type="entry name" value="NosZ/Cyto_c_oxidase_sub2"/>
</dbReference>
<reference evidence="6" key="1">
    <citation type="submission" date="2019-03" db="EMBL/GenBank/DDBJ databases">
        <title>Lake Tanganyika Metagenome-Assembled Genomes (MAGs).</title>
        <authorList>
            <person name="Tran P."/>
        </authorList>
    </citation>
    <scope>NUCLEOTIDE SEQUENCE</scope>
    <source>
        <strain evidence="6">K_DeepCast_65m_m2_066</strain>
    </source>
</reference>